<feature type="region of interest" description="Disordered" evidence="2">
    <location>
        <begin position="563"/>
        <end position="600"/>
    </location>
</feature>
<dbReference type="AlphaFoldDB" id="A0A9W6BMX9"/>
<name>A0A9W6BMX9_9CHLO</name>
<keyword evidence="4" id="KW-1185">Reference proteome</keyword>
<feature type="compositionally biased region" description="Gly residues" evidence="2">
    <location>
        <begin position="585"/>
        <end position="600"/>
    </location>
</feature>
<feature type="region of interest" description="Disordered" evidence="2">
    <location>
        <begin position="120"/>
        <end position="155"/>
    </location>
</feature>
<reference evidence="3 4" key="1">
    <citation type="journal article" date="2023" name="Commun. Biol.">
        <title>Reorganization of the ancestral sex-determining regions during the evolution of trioecy in Pleodorina starrii.</title>
        <authorList>
            <person name="Takahashi K."/>
            <person name="Suzuki S."/>
            <person name="Kawai-Toyooka H."/>
            <person name="Yamamoto K."/>
            <person name="Hamaji T."/>
            <person name="Ootsuki R."/>
            <person name="Yamaguchi H."/>
            <person name="Kawachi M."/>
            <person name="Higashiyama T."/>
            <person name="Nozaki H."/>
        </authorList>
    </citation>
    <scope>NUCLEOTIDE SEQUENCE [LARGE SCALE GENOMIC DNA]</scope>
    <source>
        <strain evidence="3 4">NIES-4479</strain>
    </source>
</reference>
<proteinExistence type="inferred from homology"/>
<dbReference type="EMBL" id="BRXU01000012">
    <property type="protein sequence ID" value="GLC55211.1"/>
    <property type="molecule type" value="Genomic_DNA"/>
</dbReference>
<dbReference type="Pfam" id="PF03803">
    <property type="entry name" value="Scramblase"/>
    <property type="match status" value="1"/>
</dbReference>
<feature type="region of interest" description="Disordered" evidence="2">
    <location>
        <begin position="362"/>
        <end position="397"/>
    </location>
</feature>
<dbReference type="GO" id="GO:0017128">
    <property type="term" value="F:phospholipid scramblase activity"/>
    <property type="evidence" value="ECO:0007669"/>
    <property type="project" value="InterPro"/>
</dbReference>
<dbReference type="GO" id="GO:0005886">
    <property type="term" value="C:plasma membrane"/>
    <property type="evidence" value="ECO:0007669"/>
    <property type="project" value="TreeGrafter"/>
</dbReference>
<organism evidence="3 4">
    <name type="scientific">Pleodorina starrii</name>
    <dbReference type="NCBI Taxonomy" id="330485"/>
    <lineage>
        <taxon>Eukaryota</taxon>
        <taxon>Viridiplantae</taxon>
        <taxon>Chlorophyta</taxon>
        <taxon>core chlorophytes</taxon>
        <taxon>Chlorophyceae</taxon>
        <taxon>CS clade</taxon>
        <taxon>Chlamydomonadales</taxon>
        <taxon>Volvocaceae</taxon>
        <taxon>Pleodorina</taxon>
    </lineage>
</organism>
<evidence type="ECO:0000256" key="2">
    <source>
        <dbReference type="SAM" id="MobiDB-lite"/>
    </source>
</evidence>
<feature type="compositionally biased region" description="Low complexity" evidence="2">
    <location>
        <begin position="142"/>
        <end position="155"/>
    </location>
</feature>
<comment type="similarity">
    <text evidence="1">Belongs to the phospholipid scramblase family.</text>
</comment>
<dbReference type="Proteomes" id="UP001165080">
    <property type="component" value="Unassembled WGS sequence"/>
</dbReference>
<feature type="region of interest" description="Disordered" evidence="2">
    <location>
        <begin position="492"/>
        <end position="518"/>
    </location>
</feature>
<dbReference type="PANTHER" id="PTHR23248:SF9">
    <property type="entry name" value="PHOSPHOLIPID SCRAMBLASE"/>
    <property type="match status" value="1"/>
</dbReference>
<evidence type="ECO:0000313" key="4">
    <source>
        <dbReference type="Proteomes" id="UP001165080"/>
    </source>
</evidence>
<comment type="caution">
    <text evidence="3">The sequence shown here is derived from an EMBL/GenBank/DDBJ whole genome shotgun (WGS) entry which is preliminary data.</text>
</comment>
<gene>
    <name evidence="3" type="primary">PLEST001201</name>
    <name evidence="3" type="ORF">PLESTB_000960200</name>
</gene>
<evidence type="ECO:0000313" key="3">
    <source>
        <dbReference type="EMBL" id="GLC55211.1"/>
    </source>
</evidence>
<accession>A0A9W6BMX9</accession>
<dbReference type="OrthoDB" id="191150at2759"/>
<sequence>MHPLQSLLRRACAQLGPHAAAVDAAARAWCLSPPVAGRIGTTLQASRALSSAIEILGCSSPSSRPPAAGRGDILSWPSPLTSAARGFHGTTASLAAASDDNAAAVRRLAAARLRRERLAEAAAAAQGGSRHSDTGGAEVDPQQQQQQQQQLQQDGAVVAANTTAVTPVEGRASEAQLTAALDHPALIVTRPIEWGTVIFGYEQANKYTVYDESGQIVALVAEDFGGFGKEIGRQLLRTRRSFTATIFSADGSQVLFRLRRPAYLVSSTMHVEDGAGNPIGEIHQRWHLLKRNYDLYLQKSQFAAISGNFLAWEFELKDSSGGTLALVDRNFSGFAREIFTDAGKYVIHFGYQGQQLQQHLDLMQQQQHQQQQQQQALPPTQQQQQAPAAAPVGAAAPPAAAAAPPQAVVAVPAAVPAGGGPPPVTPMAVARTDVPVIPVATGNQLVVARPLELSERMVALACAITIDYDYFSQHSRSGGGLVPPLVMMPGGGGADAGTGTQAPGGAPEGPGAAGAAGAGAGVAGEVPLGGGSGGGAAAGGGFGGAGPAAGAAGGEAAGGFGDGYDPGKSWGEAGSGDGEMKWDLGGSGGGSSGGEEGGGGLTGLLGTLWGLFGGDE</sequence>
<evidence type="ECO:0008006" key="5">
    <source>
        <dbReference type="Google" id="ProtNLM"/>
    </source>
</evidence>
<dbReference type="InterPro" id="IPR025659">
    <property type="entry name" value="Tubby-like_C"/>
</dbReference>
<dbReference type="PANTHER" id="PTHR23248">
    <property type="entry name" value="PHOSPHOLIPID SCRAMBLASE-RELATED"/>
    <property type="match status" value="1"/>
</dbReference>
<dbReference type="InterPro" id="IPR005552">
    <property type="entry name" value="Scramblase"/>
</dbReference>
<feature type="compositionally biased region" description="Gly residues" evidence="2">
    <location>
        <begin position="506"/>
        <end position="518"/>
    </location>
</feature>
<protein>
    <recommendedName>
        <fullName evidence="5">Phospholipid scramblase</fullName>
    </recommendedName>
</protein>
<evidence type="ECO:0000256" key="1">
    <source>
        <dbReference type="ARBA" id="ARBA00005350"/>
    </source>
</evidence>
<dbReference type="SUPFAM" id="SSF54518">
    <property type="entry name" value="Tubby C-terminal domain-like"/>
    <property type="match status" value="1"/>
</dbReference>